<feature type="region of interest" description="Disordered" evidence="1">
    <location>
        <begin position="75"/>
        <end position="97"/>
    </location>
</feature>
<dbReference type="Proteomes" id="UP000517916">
    <property type="component" value="Unassembled WGS sequence"/>
</dbReference>
<keyword evidence="3" id="KW-1185">Reference proteome</keyword>
<accession>A0ABR6BAV6</accession>
<feature type="compositionally biased region" description="Pro residues" evidence="1">
    <location>
        <begin position="84"/>
        <end position="97"/>
    </location>
</feature>
<dbReference type="RefSeq" id="WP_182836518.1">
    <property type="nucleotide sequence ID" value="NZ_BAAABQ010000065.1"/>
</dbReference>
<comment type="caution">
    <text evidence="2">The sequence shown here is derived from an EMBL/GenBank/DDBJ whole genome shotgun (WGS) entry which is preliminary data.</text>
</comment>
<organism evidence="2 3">
    <name type="scientific">Kutzneria viridogrisea</name>
    <dbReference type="NCBI Taxonomy" id="47990"/>
    <lineage>
        <taxon>Bacteria</taxon>
        <taxon>Bacillati</taxon>
        <taxon>Actinomycetota</taxon>
        <taxon>Actinomycetes</taxon>
        <taxon>Pseudonocardiales</taxon>
        <taxon>Pseudonocardiaceae</taxon>
        <taxon>Kutzneria</taxon>
    </lineage>
</organism>
<name>A0ABR6BAV6_9PSEU</name>
<evidence type="ECO:0008006" key="4">
    <source>
        <dbReference type="Google" id="ProtNLM"/>
    </source>
</evidence>
<dbReference type="EMBL" id="JACJID010000001">
    <property type="protein sequence ID" value="MBA8924004.1"/>
    <property type="molecule type" value="Genomic_DNA"/>
</dbReference>
<evidence type="ECO:0000256" key="1">
    <source>
        <dbReference type="SAM" id="MobiDB-lite"/>
    </source>
</evidence>
<sequence length="97" mass="10142">MPAWTMRGRLDSSRWLQWTGSTWTADAATTDRLQQLPQGPHGPALCTPVGPVYRPEGEADEVALYLNAAAAMPGGPVVTGNAPALPPVPPVPNDAVS</sequence>
<proteinExistence type="predicted"/>
<gene>
    <name evidence="2" type="ORF">BC739_001201</name>
</gene>
<evidence type="ECO:0000313" key="3">
    <source>
        <dbReference type="Proteomes" id="UP000517916"/>
    </source>
</evidence>
<protein>
    <recommendedName>
        <fullName evidence="4">DUF2510 domain-containing protein</fullName>
    </recommendedName>
</protein>
<reference evidence="2 3" key="1">
    <citation type="submission" date="2020-08" db="EMBL/GenBank/DDBJ databases">
        <title>Genomic Encyclopedia of Archaeal and Bacterial Type Strains, Phase II (KMG-II): from individual species to whole genera.</title>
        <authorList>
            <person name="Goeker M."/>
        </authorList>
    </citation>
    <scope>NUCLEOTIDE SEQUENCE [LARGE SCALE GENOMIC DNA]</scope>
    <source>
        <strain evidence="2 3">DSM 43850</strain>
    </source>
</reference>
<evidence type="ECO:0000313" key="2">
    <source>
        <dbReference type="EMBL" id="MBA8924004.1"/>
    </source>
</evidence>